<dbReference type="Gene3D" id="3.30.160.20">
    <property type="match status" value="1"/>
</dbReference>
<feature type="compositionally biased region" description="Basic and acidic residues" evidence="21">
    <location>
        <begin position="8"/>
        <end position="28"/>
    </location>
</feature>
<keyword evidence="16" id="KW-0464">Manganese</keyword>
<keyword evidence="11" id="KW-0347">Helicase</keyword>
<keyword evidence="7" id="KW-0677">Repeat</keyword>
<dbReference type="InterPro" id="IPR003100">
    <property type="entry name" value="PAZ_dom"/>
</dbReference>
<sequence>MDPPAMDSIKEANKDKEERPYRGPPKEFQPRSYQIKVFEVAMQRNTIAVLETGAGKTMIAVMLIKEIGRKLIENGKKMFIIFLAPTVNLVDQQYEVIRDHTEFGVAEYYGSKGIGEWSAECWKKEVGIKDIVIMTPQILLDALKHAFLTLDMVHLIIFDECHRATGNHPYAKIMKEFYHKSGCKPAIFGMSASPVVRKGVLSSKGCEEQISELESILDSKVYIVKDRAAVEAFAPSAKMINIYYDATNFNSEDLKTKLEALREKVDASLVGLQESASYQFKDTNDILMASRKSLSRHHGKILYCLDELGLICAAEAAKVCIENVHLLSAVGENKFSKESSDLHISFLEEVLHTIEKILPHDYEKLTKTESNYIEGTKMGLVSPKLDKLVHICQSFESSKELLCLIFVERIIAAKVIERFMKRISKLSHFSISYLTGGNSSKDALSPKMQKATLDMFRAGEVNFLFATDVAEEGIHVPNCSCVVRFDLPKTVRSYVQSRGRARQIDSHFVLMIQRGNTEQGDHVFDIIRSEFLMTSSALYSDHKTSISKLCCEHKDAYCVESTGATVTADSSVNLIYKYCDKLPKDRYFIPKPSFQLLGKDGLFECVLTLPPNAAFQTIVGPLCGNSNLAKQLASLEACQKLHELGALSDHLLPFPEEPLETDIAGINKDYASGAGTTKRKELHGMISVRALSGTWAHRPDNVTLNAYKINFVCDQEGENYSGFVLLIEAILDDDVASAKMELFLIPNKVVKTSISPCGKIQLNSDQVEKSKLFQEFFFNGLFGKLFSGSRSSGMQREFLFRAGHKLSWSSLNMYLLLPLESSLLTNHGTLNIYWKAIDACASMVKYLRNIYSLNGDCCPECSLDSCSISYRATSESSDIIHLANKSLKTEYLKDSVVLSIHTGRIYSVLDVIDDITTESPFDESFDAKPSQFASFIDYYYQKYNIILQYPGQPLLLLKQSHNPHNLLFSKSKFEDGSTGQSLMVEKQQVHARIPAELLVYIDISTDILKSFYLLPSVMHRLESLMLASQLREEIGFSDSHSRISSSLILEAITTMRCGENFSLERLELLGDSVFKYVVSCHLFLRYPKKHEGQLSDHRSWATCNSTLHKLGTSRSIQGYIRDSAFDPRRWVAPGQISLRPLPCICGIDTSDVPVERRYMTEETTVVVGKACDKGHRWMCSKTIADCVEALIGAYYVGGGLSAVFSLMRWLGIDVKFETTLVKGAKLIASHWCYLALVNEIEMLESKLNYRFSIKGLLLEAITHPSQQELGLDYCYQRLEFLGDSVLDLLITWRLFINYGDSDPGELTDLRSASVNNENFAQAAVRHNFQQYLQHGSGILLGQITEYVKYISENQGNEDMLLSAGVHKSPKVLGDIVESIAGATLIDTELNLDMVWGIFQPILSPIITPDRLELPPLRKLIELCSYLGYFINTKCTNTGEEVAAELAVQLRDELLVGRGCDRNRKAAKAQAAACLLKDLEKRGISHTQYVSRREHELDSRDISFHSAIDLGESAYSTFSKENCYPNDLSRLSSSKLNEPVILPIKMQKGGPRTALFNLCKILQWPLPRFESTEQKFRTPIILNGVMTQNFNSFTSSILLHIPNTTVIRLVGEQRTDKKSAQDSAALVMLLELEKQGICTMKET</sequence>
<evidence type="ECO:0000256" key="10">
    <source>
        <dbReference type="ARBA" id="ARBA00022801"/>
    </source>
</evidence>
<dbReference type="GO" id="GO:0046872">
    <property type="term" value="F:metal ion binding"/>
    <property type="evidence" value="ECO:0007669"/>
    <property type="project" value="UniProtKB-KW"/>
</dbReference>
<dbReference type="KEGG" id="egu:105033579"/>
<dbReference type="FunFam" id="3.40.50.300:FF:000705">
    <property type="entry name" value="Endoribonuclease dicer-like protein"/>
    <property type="match status" value="1"/>
</dbReference>
<dbReference type="GeneID" id="105033579"/>
<evidence type="ECO:0000256" key="2">
    <source>
        <dbReference type="ARBA" id="ARBA00001946"/>
    </source>
</evidence>
<organism evidence="27 28">
    <name type="scientific">Elaeis guineensis var. tenera</name>
    <name type="common">Oil palm</name>
    <dbReference type="NCBI Taxonomy" id="51953"/>
    <lineage>
        <taxon>Eukaryota</taxon>
        <taxon>Viridiplantae</taxon>
        <taxon>Streptophyta</taxon>
        <taxon>Embryophyta</taxon>
        <taxon>Tracheophyta</taxon>
        <taxon>Spermatophyta</taxon>
        <taxon>Magnoliopsida</taxon>
        <taxon>Liliopsida</taxon>
        <taxon>Arecaceae</taxon>
        <taxon>Arecoideae</taxon>
        <taxon>Cocoseae</taxon>
        <taxon>Elaeidinae</taxon>
        <taxon>Elaeis</taxon>
    </lineage>
</organism>
<evidence type="ECO:0000256" key="11">
    <source>
        <dbReference type="ARBA" id="ARBA00022806"/>
    </source>
</evidence>
<dbReference type="GO" id="GO:0004386">
    <property type="term" value="F:helicase activity"/>
    <property type="evidence" value="ECO:0007669"/>
    <property type="project" value="UniProtKB-KW"/>
</dbReference>
<evidence type="ECO:0000259" key="22">
    <source>
        <dbReference type="PROSITE" id="PS50142"/>
    </source>
</evidence>
<evidence type="ECO:0000313" key="27">
    <source>
        <dbReference type="Proteomes" id="UP000504607"/>
    </source>
</evidence>
<dbReference type="InterPro" id="IPR038248">
    <property type="entry name" value="Dicer_dimer_sf"/>
</dbReference>
<dbReference type="FunCoup" id="A0A6I9QC27">
    <property type="interactions" value="1536"/>
</dbReference>
<keyword evidence="6" id="KW-0479">Metal-binding</keyword>
<dbReference type="PROSITE" id="PS50142">
    <property type="entry name" value="RNASE_3_2"/>
    <property type="match status" value="2"/>
</dbReference>
<evidence type="ECO:0000256" key="19">
    <source>
        <dbReference type="ARBA" id="ARBA00056187"/>
    </source>
</evidence>
<dbReference type="SMART" id="SM00487">
    <property type="entry name" value="DEXDc"/>
    <property type="match status" value="1"/>
</dbReference>
<dbReference type="Pfam" id="PF00270">
    <property type="entry name" value="DEAD"/>
    <property type="match status" value="1"/>
</dbReference>
<dbReference type="GO" id="GO:0005524">
    <property type="term" value="F:ATP binding"/>
    <property type="evidence" value="ECO:0007669"/>
    <property type="project" value="UniProtKB-KW"/>
</dbReference>
<dbReference type="FunFam" id="3.30.160.380:FF:000001">
    <property type="entry name" value="Endoribonuclease dicer-like 1"/>
    <property type="match status" value="1"/>
</dbReference>
<evidence type="ECO:0000256" key="20">
    <source>
        <dbReference type="PROSITE-ProRule" id="PRU00657"/>
    </source>
</evidence>
<dbReference type="InterPro" id="IPR036389">
    <property type="entry name" value="RNase_III_sf"/>
</dbReference>
<dbReference type="Gene3D" id="2.170.260.10">
    <property type="entry name" value="paz domain"/>
    <property type="match status" value="1"/>
</dbReference>
<dbReference type="Pfam" id="PF02170">
    <property type="entry name" value="PAZ"/>
    <property type="match status" value="1"/>
</dbReference>
<dbReference type="CDD" id="cd00593">
    <property type="entry name" value="RIBOc"/>
    <property type="match status" value="2"/>
</dbReference>
<dbReference type="CDD" id="cd18034">
    <property type="entry name" value="DEXHc_dicer"/>
    <property type="match status" value="1"/>
</dbReference>
<keyword evidence="15" id="KW-0943">RNA-mediated gene silencing</keyword>
<feature type="domain" description="Helicase C-terminal" evidence="25">
    <location>
        <begin position="384"/>
        <end position="546"/>
    </location>
</feature>
<keyword evidence="9" id="KW-0255">Endonuclease</keyword>
<evidence type="ECO:0000256" key="13">
    <source>
        <dbReference type="ARBA" id="ARBA00022842"/>
    </source>
</evidence>
<proteinExistence type="inferred from homology"/>
<evidence type="ECO:0000256" key="16">
    <source>
        <dbReference type="ARBA" id="ARBA00023211"/>
    </source>
</evidence>
<dbReference type="Gene3D" id="1.10.1520.10">
    <property type="entry name" value="Ribonuclease III domain"/>
    <property type="match status" value="2"/>
</dbReference>
<evidence type="ECO:0000259" key="24">
    <source>
        <dbReference type="PROSITE" id="PS51192"/>
    </source>
</evidence>
<evidence type="ECO:0000256" key="9">
    <source>
        <dbReference type="ARBA" id="ARBA00022759"/>
    </source>
</evidence>
<dbReference type="PROSITE" id="PS51192">
    <property type="entry name" value="HELICASE_ATP_BIND_1"/>
    <property type="match status" value="1"/>
</dbReference>
<comment type="cofactor">
    <cofactor evidence="1">
        <name>Mn(2+)</name>
        <dbReference type="ChEBI" id="CHEBI:29035"/>
    </cofactor>
</comment>
<dbReference type="InterPro" id="IPR001650">
    <property type="entry name" value="Helicase_C-like"/>
</dbReference>
<feature type="region of interest" description="Disordered" evidence="21">
    <location>
        <begin position="1"/>
        <end position="28"/>
    </location>
</feature>
<evidence type="ECO:0000256" key="17">
    <source>
        <dbReference type="ARBA" id="ARBA00023242"/>
    </source>
</evidence>
<comment type="similarity">
    <text evidence="18 20">Belongs to the helicase family. Dicer subfamily.</text>
</comment>
<evidence type="ECO:0000313" key="28">
    <source>
        <dbReference type="RefSeq" id="XP_010906745.1"/>
    </source>
</evidence>
<feature type="domain" description="Helicase ATP-binding" evidence="24">
    <location>
        <begin position="37"/>
        <end position="212"/>
    </location>
</feature>
<evidence type="ECO:0000259" key="26">
    <source>
        <dbReference type="PROSITE" id="PS51327"/>
    </source>
</evidence>
<feature type="domain" description="PAZ" evidence="23">
    <location>
        <begin position="878"/>
        <end position="1002"/>
    </location>
</feature>
<dbReference type="GO" id="GO:0005634">
    <property type="term" value="C:nucleus"/>
    <property type="evidence" value="ECO:0007669"/>
    <property type="project" value="UniProtKB-SubCell"/>
</dbReference>
<evidence type="ECO:0000256" key="1">
    <source>
        <dbReference type="ARBA" id="ARBA00001936"/>
    </source>
</evidence>
<name>A0A6I9QC27_ELAGV</name>
<evidence type="ECO:0000259" key="25">
    <source>
        <dbReference type="PROSITE" id="PS51194"/>
    </source>
</evidence>
<feature type="domain" description="Dicer dsRNA-binding fold" evidence="26">
    <location>
        <begin position="571"/>
        <end position="661"/>
    </location>
</feature>
<dbReference type="CDD" id="cd18802">
    <property type="entry name" value="SF2_C_dicer"/>
    <property type="match status" value="1"/>
</dbReference>
<comment type="cofactor">
    <cofactor evidence="2">
        <name>Mg(2+)</name>
        <dbReference type="ChEBI" id="CHEBI:18420"/>
    </cofactor>
</comment>
<evidence type="ECO:0000256" key="12">
    <source>
        <dbReference type="ARBA" id="ARBA00022840"/>
    </source>
</evidence>
<keyword evidence="8" id="KW-0547">Nucleotide-binding</keyword>
<evidence type="ECO:0000256" key="5">
    <source>
        <dbReference type="ARBA" id="ARBA00022722"/>
    </source>
</evidence>
<dbReference type="Proteomes" id="UP000504607">
    <property type="component" value="Unplaced"/>
</dbReference>
<comment type="subunit">
    <text evidence="4">May interact with ARGONAUTE1 or PINHEAD through their common PAZ domains.</text>
</comment>
<dbReference type="GO" id="GO:0010267">
    <property type="term" value="P:ta-siRNA processing"/>
    <property type="evidence" value="ECO:0007669"/>
    <property type="project" value="UniProtKB-ARBA"/>
</dbReference>
<dbReference type="FunFam" id="2.170.260.10:FF:000004">
    <property type="entry name" value="Dicer-like 104"/>
    <property type="match status" value="1"/>
</dbReference>
<dbReference type="GO" id="GO:0003723">
    <property type="term" value="F:RNA binding"/>
    <property type="evidence" value="ECO:0007669"/>
    <property type="project" value="UniProtKB-UniRule"/>
</dbReference>
<keyword evidence="14 20" id="KW-0694">RNA-binding</keyword>
<dbReference type="PROSITE" id="PS50821">
    <property type="entry name" value="PAZ"/>
    <property type="match status" value="1"/>
</dbReference>
<dbReference type="PROSITE" id="PS51327">
    <property type="entry name" value="DICER_DSRBF"/>
    <property type="match status" value="1"/>
</dbReference>
<keyword evidence="27" id="KW-1185">Reference proteome</keyword>
<evidence type="ECO:0000256" key="18">
    <source>
        <dbReference type="ARBA" id="ARBA00035116"/>
    </source>
</evidence>
<dbReference type="GO" id="GO:0005737">
    <property type="term" value="C:cytoplasm"/>
    <property type="evidence" value="ECO:0007669"/>
    <property type="project" value="TreeGrafter"/>
</dbReference>
<evidence type="ECO:0000259" key="23">
    <source>
        <dbReference type="PROSITE" id="PS50821"/>
    </source>
</evidence>
<keyword evidence="13" id="KW-0460">Magnesium</keyword>
<feature type="domain" description="RNase III" evidence="22">
    <location>
        <begin position="1240"/>
        <end position="1388"/>
    </location>
</feature>
<dbReference type="InterPro" id="IPR014001">
    <property type="entry name" value="Helicase_ATP-bd"/>
</dbReference>
<evidence type="ECO:0000256" key="6">
    <source>
        <dbReference type="ARBA" id="ARBA00022723"/>
    </source>
</evidence>
<dbReference type="Pfam" id="PF00271">
    <property type="entry name" value="Helicase_C"/>
    <property type="match status" value="1"/>
</dbReference>
<dbReference type="InParanoid" id="A0A6I9QC27"/>
<evidence type="ECO:0000256" key="14">
    <source>
        <dbReference type="ARBA" id="ARBA00022884"/>
    </source>
</evidence>
<dbReference type="Pfam" id="PF00636">
    <property type="entry name" value="Ribonuclease_3"/>
    <property type="match status" value="2"/>
</dbReference>
<gene>
    <name evidence="28" type="primary">LOC105033579</name>
</gene>
<evidence type="ECO:0000256" key="4">
    <source>
        <dbReference type="ARBA" id="ARBA00011499"/>
    </source>
</evidence>
<dbReference type="FunFam" id="1.10.1520.10:FF:000004">
    <property type="entry name" value="Endoribonuclease dicer-like 1"/>
    <property type="match status" value="1"/>
</dbReference>
<dbReference type="PANTHER" id="PTHR14950:SF46">
    <property type="entry name" value="ENDORIBONUCLEASE DICER HOMOLOG 3"/>
    <property type="match status" value="1"/>
</dbReference>
<evidence type="ECO:0000256" key="3">
    <source>
        <dbReference type="ARBA" id="ARBA00004123"/>
    </source>
</evidence>
<keyword evidence="5" id="KW-0540">Nuclease</keyword>
<dbReference type="Gene3D" id="3.30.160.380">
    <property type="entry name" value="Dicer dimerisation domain"/>
    <property type="match status" value="1"/>
</dbReference>
<dbReference type="GO" id="GO:0004525">
    <property type="term" value="F:ribonuclease III activity"/>
    <property type="evidence" value="ECO:0007669"/>
    <property type="project" value="InterPro"/>
</dbReference>
<dbReference type="InterPro" id="IPR011545">
    <property type="entry name" value="DEAD/DEAH_box_helicase_dom"/>
</dbReference>
<dbReference type="PROSITE" id="PS51194">
    <property type="entry name" value="HELICASE_CTER"/>
    <property type="match status" value="1"/>
</dbReference>
<keyword evidence="17" id="KW-0539">Nucleus</keyword>
<dbReference type="RefSeq" id="XP_010906745.1">
    <property type="nucleotide sequence ID" value="XM_010908443.3"/>
</dbReference>
<comment type="subcellular location">
    <subcellularLocation>
        <location evidence="3">Nucleus</location>
    </subcellularLocation>
</comment>
<dbReference type="Pfam" id="PF03368">
    <property type="entry name" value="Dicer_dimer"/>
    <property type="match status" value="1"/>
</dbReference>
<dbReference type="SMART" id="SM00490">
    <property type="entry name" value="HELICc"/>
    <property type="match status" value="1"/>
</dbReference>
<dbReference type="SMART" id="SM00535">
    <property type="entry name" value="RIBOc"/>
    <property type="match status" value="2"/>
</dbReference>
<reference evidence="28" key="1">
    <citation type="submission" date="2025-08" db="UniProtKB">
        <authorList>
            <consortium name="RefSeq"/>
        </authorList>
    </citation>
    <scope>IDENTIFICATION</scope>
</reference>
<dbReference type="InterPro" id="IPR005034">
    <property type="entry name" value="Dicer_dimerisation"/>
</dbReference>
<accession>A0A6I9QC27</accession>
<dbReference type="InterPro" id="IPR000999">
    <property type="entry name" value="RNase_III_dom"/>
</dbReference>
<evidence type="ECO:0000256" key="7">
    <source>
        <dbReference type="ARBA" id="ARBA00022737"/>
    </source>
</evidence>
<dbReference type="InterPro" id="IPR036085">
    <property type="entry name" value="PAZ_dom_sf"/>
</dbReference>
<dbReference type="SUPFAM" id="SSF52540">
    <property type="entry name" value="P-loop containing nucleoside triphosphate hydrolases"/>
    <property type="match status" value="1"/>
</dbReference>
<dbReference type="Gene3D" id="3.40.50.300">
    <property type="entry name" value="P-loop containing nucleotide triphosphate hydrolases"/>
    <property type="match status" value="2"/>
</dbReference>
<dbReference type="SMART" id="SM00949">
    <property type="entry name" value="PAZ"/>
    <property type="match status" value="1"/>
</dbReference>
<keyword evidence="12" id="KW-0067">ATP-binding</keyword>
<dbReference type="FunFam" id="3.40.50.300:FF:000420">
    <property type="entry name" value="Endoribonuclease dicer-like 1"/>
    <property type="match status" value="1"/>
</dbReference>
<evidence type="ECO:0000256" key="21">
    <source>
        <dbReference type="SAM" id="MobiDB-lite"/>
    </source>
</evidence>
<dbReference type="InterPro" id="IPR027417">
    <property type="entry name" value="P-loop_NTPase"/>
</dbReference>
<comment type="function">
    <text evidence="19">Probably involved in the RNA silencing pathway. May cleave double-stranded RNA to produce short 21-24 nucleotides (nt) RNAs which target the selective destruction of complementary RNAs.</text>
</comment>
<feature type="domain" description="RNase III" evidence="22">
    <location>
        <begin position="1027"/>
        <end position="1199"/>
    </location>
</feature>
<evidence type="ECO:0000256" key="8">
    <source>
        <dbReference type="ARBA" id="ARBA00022741"/>
    </source>
</evidence>
<protein>
    <submittedName>
        <fullName evidence="28">Endoribonuclease Dicer homolog 3b</fullName>
    </submittedName>
</protein>
<dbReference type="PROSITE" id="PS00517">
    <property type="entry name" value="RNASE_3_1"/>
    <property type="match status" value="1"/>
</dbReference>
<dbReference type="PANTHER" id="PTHR14950">
    <property type="entry name" value="DICER-RELATED"/>
    <property type="match status" value="1"/>
</dbReference>
<dbReference type="OrthoDB" id="6513042at2759"/>
<dbReference type="SUPFAM" id="SSF101690">
    <property type="entry name" value="PAZ domain"/>
    <property type="match status" value="1"/>
</dbReference>
<dbReference type="FunFam" id="1.10.1520.10:FF:000008">
    <property type="entry name" value="Dicer-like 104"/>
    <property type="match status" value="1"/>
</dbReference>
<keyword evidence="10" id="KW-0378">Hydrolase</keyword>
<evidence type="ECO:0000256" key="15">
    <source>
        <dbReference type="ARBA" id="ARBA00023158"/>
    </source>
</evidence>
<dbReference type="SUPFAM" id="SSF69065">
    <property type="entry name" value="RNase III domain-like"/>
    <property type="match status" value="2"/>
</dbReference>